<dbReference type="OrthoDB" id="5599795at2759"/>
<gene>
    <name evidence="2" type="ORF">BB560_004729</name>
</gene>
<sequence length="780" mass="89101">KSMTRFYIIKAFIAAKNHLHLVQNAEELAKRVLRVLDTDDKRARSLTLNLIASAAIIFSTSTEVQYKILQYSRSSSYNELEDVINTVYQILFFSPQYLNVVWDDLTSKLSNKSIPSYTHCKILKCLKYSRSEMPKLNWVSSWCESYISEHLVYLDTQPGTSVPSSTNFNPVSFSDTVLLECLGTWEYLYTSPNARLSTHQYSLLFSILKTRSFGLLYYAVSIISDDLSKIERERPLTQENIDLPVLRDIAEEIKNILLLHSSCYKQSQRRLSVKCIGVLKICSKILNSENYLLEILLKWSFSDPIYKNVNFESFSHSLDTKFVFDNFDFATLFKSDVRLKVQVWKIYKSVYIANSVYLSSLKSKSQPGMSSSDLPALVSSVTKNLVFFGLEILLFLSQQNSAILTVLENGSNFWLRKILKLFTLVMINLNEPTYYKDFAHLLTMFMGFPNSKIVSFAIKLLSCLSAYYPGQYLKEIAYLFQKVPNLDNEIIFPQSTTQETNLKPTKDTALDLSVSVLFNLVHTKTLSNSQIDREGVSSALAHSKQVLKSFTNELQNLQVSSEFWSKTLLQSDVMINIMIESSSTGHWGIITSMSRYLLSRGIPPSLEPWWLGMLNLSLTQNFIVDQKYSSDNYMKTSASYFRAVSEKFGIRNFQYMLVKFLDDAYSLLHDFNSAVAFNTELGSANYHPTSCNRVSEINSSIQFFTDICLALENCRVLQFSHIFIDSTTMQLLGKWEAILLQMISQLESGLSNGFNPVSTIYSPELFLGRVFTFPKPNLAI</sequence>
<evidence type="ECO:0000313" key="3">
    <source>
        <dbReference type="Proteomes" id="UP000245609"/>
    </source>
</evidence>
<feature type="domain" description="Integrator complex subunit 7 N-terminal" evidence="1">
    <location>
        <begin position="4"/>
        <end position="145"/>
    </location>
</feature>
<protein>
    <recommendedName>
        <fullName evidence="1">Integrator complex subunit 7 N-terminal domain-containing protein</fullName>
    </recommendedName>
</protein>
<proteinExistence type="predicted"/>
<name>A0A2T9Z8E8_9FUNG</name>
<keyword evidence="3" id="KW-1185">Reference proteome</keyword>
<organism evidence="2 3">
    <name type="scientific">Smittium megazygosporum</name>
    <dbReference type="NCBI Taxonomy" id="133381"/>
    <lineage>
        <taxon>Eukaryota</taxon>
        <taxon>Fungi</taxon>
        <taxon>Fungi incertae sedis</taxon>
        <taxon>Zoopagomycota</taxon>
        <taxon>Kickxellomycotina</taxon>
        <taxon>Harpellomycetes</taxon>
        <taxon>Harpellales</taxon>
        <taxon>Legeriomycetaceae</taxon>
        <taxon>Smittium</taxon>
    </lineage>
</organism>
<dbReference type="Proteomes" id="UP000245609">
    <property type="component" value="Unassembled WGS sequence"/>
</dbReference>
<dbReference type="Pfam" id="PF24436">
    <property type="entry name" value="INTS7_N"/>
    <property type="match status" value="1"/>
</dbReference>
<comment type="caution">
    <text evidence="2">The sequence shown here is derived from an EMBL/GenBank/DDBJ whole genome shotgun (WGS) entry which is preliminary data.</text>
</comment>
<feature type="non-terminal residue" evidence="2">
    <location>
        <position position="1"/>
    </location>
</feature>
<dbReference type="STRING" id="133381.A0A2T9Z8E8"/>
<dbReference type="InterPro" id="IPR056516">
    <property type="entry name" value="INTS7_N"/>
</dbReference>
<evidence type="ECO:0000313" key="2">
    <source>
        <dbReference type="EMBL" id="PVV00873.1"/>
    </source>
</evidence>
<evidence type="ECO:0000259" key="1">
    <source>
        <dbReference type="Pfam" id="PF24436"/>
    </source>
</evidence>
<reference evidence="2 3" key="1">
    <citation type="journal article" date="2018" name="MBio">
        <title>Comparative Genomics Reveals the Core Gene Toolbox for the Fungus-Insect Symbiosis.</title>
        <authorList>
            <person name="Wang Y."/>
            <person name="Stata M."/>
            <person name="Wang W."/>
            <person name="Stajich J.E."/>
            <person name="White M.M."/>
            <person name="Moncalvo J.M."/>
        </authorList>
    </citation>
    <scope>NUCLEOTIDE SEQUENCE [LARGE SCALE GENOMIC DNA]</scope>
    <source>
        <strain evidence="2 3">SC-DP-2</strain>
    </source>
</reference>
<feature type="non-terminal residue" evidence="2">
    <location>
        <position position="780"/>
    </location>
</feature>
<dbReference type="EMBL" id="MBFS01001559">
    <property type="protein sequence ID" value="PVV00873.1"/>
    <property type="molecule type" value="Genomic_DNA"/>
</dbReference>
<dbReference type="AlphaFoldDB" id="A0A2T9Z8E8"/>
<accession>A0A2T9Z8E8</accession>